<evidence type="ECO:0000256" key="2">
    <source>
        <dbReference type="ARBA" id="ARBA00022980"/>
    </source>
</evidence>
<dbReference type="Proteomes" id="UP000279271">
    <property type="component" value="Unassembled WGS sequence"/>
</dbReference>
<gene>
    <name evidence="6" type="ORF">APUTEX25_001346</name>
    <name evidence="5" type="ORF">F751_5560</name>
</gene>
<evidence type="ECO:0000313" key="7">
    <source>
        <dbReference type="Proteomes" id="UP000028924"/>
    </source>
</evidence>
<evidence type="ECO:0000256" key="3">
    <source>
        <dbReference type="ARBA" id="ARBA00023274"/>
    </source>
</evidence>
<dbReference type="AlphaFoldDB" id="A0A087SAU7"/>
<dbReference type="KEGG" id="apro:F751_5560"/>
<organism evidence="5 7">
    <name type="scientific">Auxenochlorella protothecoides</name>
    <name type="common">Green microalga</name>
    <name type="synonym">Chlorella protothecoides</name>
    <dbReference type="NCBI Taxonomy" id="3075"/>
    <lineage>
        <taxon>Eukaryota</taxon>
        <taxon>Viridiplantae</taxon>
        <taxon>Chlorophyta</taxon>
        <taxon>core chlorophytes</taxon>
        <taxon>Trebouxiophyceae</taxon>
        <taxon>Chlorellales</taxon>
        <taxon>Chlorellaceae</taxon>
        <taxon>Auxenochlorella</taxon>
    </lineage>
</organism>
<evidence type="ECO:0000256" key="1">
    <source>
        <dbReference type="ARBA" id="ARBA00010228"/>
    </source>
</evidence>
<evidence type="ECO:0000313" key="5">
    <source>
        <dbReference type="EMBL" id="KFM22851.1"/>
    </source>
</evidence>
<dbReference type="GO" id="GO:0005840">
    <property type="term" value="C:ribosome"/>
    <property type="evidence" value="ECO:0007669"/>
    <property type="project" value="UniProtKB-KW"/>
</dbReference>
<reference evidence="8" key="2">
    <citation type="journal article" date="2018" name="Algal Res.">
        <title>Characterization of plant carbon substrate utilization by Auxenochlorella protothecoides.</title>
        <authorList>
            <person name="Vogler B.W."/>
            <person name="Starkenburg S.R."/>
            <person name="Sudasinghe N."/>
            <person name="Schambach J.Y."/>
            <person name="Rollin J.A."/>
            <person name="Pattathil S."/>
            <person name="Barry A.N."/>
        </authorList>
    </citation>
    <scope>NUCLEOTIDE SEQUENCE [LARGE SCALE GENOMIC DNA]</scope>
    <source>
        <strain evidence="8">UTEX 25</strain>
    </source>
</reference>
<name>A0A087SAU7_AUXPR</name>
<dbReference type="InterPro" id="IPR001931">
    <property type="entry name" value="Ribosomal_eS21"/>
</dbReference>
<reference evidence="6" key="3">
    <citation type="submission" date="2018-10" db="EMBL/GenBank/DDBJ databases">
        <authorList>
            <person name="Hovde B."/>
            <person name="Zhang X."/>
        </authorList>
    </citation>
    <scope>NUCLEOTIDE SEQUENCE [LARGE SCALE GENOMIC DNA]</scope>
    <source>
        <strain evidence="6">UTEX 25</strain>
    </source>
</reference>
<protein>
    <recommendedName>
        <fullName evidence="4">40S ribosomal protein S21</fullName>
    </recommendedName>
</protein>
<dbReference type="eggNOG" id="KOG3486">
    <property type="taxonomic scope" value="Eukaryota"/>
</dbReference>
<dbReference type="InterPro" id="IPR038579">
    <property type="entry name" value="Ribosomal_eS21_sf"/>
</dbReference>
<dbReference type="GO" id="GO:0006412">
    <property type="term" value="P:translation"/>
    <property type="evidence" value="ECO:0007669"/>
    <property type="project" value="InterPro"/>
</dbReference>
<evidence type="ECO:0000313" key="8">
    <source>
        <dbReference type="Proteomes" id="UP000279271"/>
    </source>
</evidence>
<dbReference type="PIRSF" id="PIRSF002148">
    <property type="entry name" value="Ribosomal_S21e"/>
    <property type="match status" value="1"/>
</dbReference>
<reference evidence="5 7" key="1">
    <citation type="journal article" date="2014" name="BMC Genomics">
        <title>Oil accumulation mechanisms of the oleaginous microalga Chlorella protothecoides revealed through its genome, transcriptomes, and proteomes.</title>
        <authorList>
            <person name="Gao C."/>
            <person name="Wang Y."/>
            <person name="Shen Y."/>
            <person name="Yan D."/>
            <person name="He X."/>
            <person name="Dai J."/>
            <person name="Wu Q."/>
        </authorList>
    </citation>
    <scope>NUCLEOTIDE SEQUENCE [LARGE SCALE GENOMIC DNA]</scope>
    <source>
        <strain evidence="5 7">0710</strain>
    </source>
</reference>
<dbReference type="EMBL" id="KL662082">
    <property type="protein sequence ID" value="KFM22851.1"/>
    <property type="molecule type" value="Genomic_DNA"/>
</dbReference>
<dbReference type="GO" id="GO:1990904">
    <property type="term" value="C:ribonucleoprotein complex"/>
    <property type="evidence" value="ECO:0007669"/>
    <property type="project" value="UniProtKB-KW"/>
</dbReference>
<evidence type="ECO:0000256" key="4">
    <source>
        <dbReference type="PIRNR" id="PIRNR002148"/>
    </source>
</evidence>
<dbReference type="Gene3D" id="3.30.1230.20">
    <property type="match status" value="1"/>
</dbReference>
<keyword evidence="7" id="KW-1185">Reference proteome</keyword>
<sequence length="81" mass="8951">MKNDEGEVVDLYIPRKCSWTNKLITAKDHGSVQLNIGHLDENGVYNGSFSTLALHGQVRAKGNADSAVDILWKRKQAEIGQ</sequence>
<dbReference type="Pfam" id="PF01249">
    <property type="entry name" value="Ribosomal_S21e"/>
    <property type="match status" value="1"/>
</dbReference>
<keyword evidence="3 4" id="KW-0687">Ribonucleoprotein</keyword>
<dbReference type="GO" id="GO:0003735">
    <property type="term" value="F:structural constituent of ribosome"/>
    <property type="evidence" value="ECO:0007669"/>
    <property type="project" value="InterPro"/>
</dbReference>
<comment type="similarity">
    <text evidence="1 4">Belongs to the eukaryotic ribosomal protein eS21 family.</text>
</comment>
<keyword evidence="2 4" id="KW-0689">Ribosomal protein</keyword>
<dbReference type="PANTHER" id="PTHR10442">
    <property type="entry name" value="40S RIBOSOMAL PROTEIN S21"/>
    <property type="match status" value="1"/>
</dbReference>
<proteinExistence type="inferred from homology"/>
<accession>A0A087SAU7</accession>
<dbReference type="GeneID" id="23616951"/>
<dbReference type="OrthoDB" id="522601at2759"/>
<dbReference type="STRING" id="3075.A0A087SAU7"/>
<dbReference type="RefSeq" id="XP_011395717.1">
    <property type="nucleotide sequence ID" value="XM_011397415.1"/>
</dbReference>
<reference evidence="6" key="4">
    <citation type="submission" date="2018-11" db="EMBL/GenBank/DDBJ databases">
        <title>Characterization of plant carbon substrate utilization by Auxenochlorella protothecoides.</title>
        <authorList>
            <person name="Vogler B.W."/>
            <person name="Starkenburg S.R."/>
            <person name="Sudasinghe N."/>
            <person name="Schambach J.Y."/>
            <person name="Rollin J.A."/>
            <person name="Pattathil S."/>
            <person name="Barry A.N."/>
        </authorList>
    </citation>
    <scope>NUCLEOTIDE SEQUENCE [LARGE SCALE GENOMIC DNA]</scope>
    <source>
        <strain evidence="6">UTEX 25</strain>
    </source>
</reference>
<dbReference type="EMBL" id="QOKY01000142">
    <property type="protein sequence ID" value="RMZ56499.1"/>
    <property type="molecule type" value="Genomic_DNA"/>
</dbReference>
<dbReference type="Proteomes" id="UP000028924">
    <property type="component" value="Unassembled WGS sequence"/>
</dbReference>
<evidence type="ECO:0000313" key="6">
    <source>
        <dbReference type="EMBL" id="RMZ56499.1"/>
    </source>
</evidence>